<evidence type="ECO:0000256" key="9">
    <source>
        <dbReference type="PROSITE-ProRule" id="PRU00500"/>
    </source>
</evidence>
<dbReference type="InterPro" id="IPR012341">
    <property type="entry name" value="6hp_glycosidase-like_sf"/>
</dbReference>
<dbReference type="InterPro" id="IPR000716">
    <property type="entry name" value="Thyroglobulin_1"/>
</dbReference>
<evidence type="ECO:0000256" key="7">
    <source>
        <dbReference type="ARBA" id="ARBA00023295"/>
    </source>
</evidence>
<dbReference type="PANTHER" id="PTHR22298">
    <property type="entry name" value="ENDO-1,4-BETA-GLUCANASE"/>
    <property type="match status" value="1"/>
</dbReference>
<keyword evidence="5 9" id="KW-1015">Disulfide bond</keyword>
<sequence>MNSIPLLLIAVLWCFVKSSYAAMDPVFFIENQPWQNETHVGYTGHFKIPVNAEFPSWWMGLIFEHRVTEFQIWQARYWKQSEDGTIVYIKETMWNGHQYPGGVLDQRYLVNYEKREGVDYAEEPAERPVIVFRYKVYTPHPNILTETPMTVALVEDYYLPENFEMSPIETIATKAPVTLPPLTRGPNSGPFWWVRTLAPPVTERVNMAARTTTVSTSTTPTTLEPKPTEFVMPCNQGIPIRQRRCRNQNLTTEQCYIPRCSNYNPGLYSVVQCWSFKKICWCADTRSGKRIHSHVVRLKHMSRLPCLGGKPQTTPTAIATTKAAGLPTLPTGEEPLQRPVFAPRNNYNYNLVIHNSLLFFEAQRSGNIGSNSRIKWRRSAHTSDGLDCGSLDLAGGYYLSGDYVKFGLPTASAITMLAWGFLEFPNSYTDASETQFLKDALKWGTDFFIKAHTSKYTLVGQVGNAAVENSHWLKPQDMTVNRPCYSISNRSPGSDLAAETAAALAATAKVWLQTGSATNDKYVQTLIGHARDLYDFATKFRGIYSNYMRAAHDYYPSKGYGDEITWAALWLYEATGEVRYLADATSYYKEFELSGKPGEVSWEHKVVPVEVLLARYAARSGVTTAGQAYLNSVTKFCDYKLPGGGSAYTPQGLMYANEWGSNRYAVNSAFVCIVASTLPTLDNDRKQKYRKFAEDQLDYILGKTGKSFVIGYGNPYPTQPHHRASSCSLAGSCGWDSFHSTAPNPQLLIGAMVGGPDQLDVWTNDRTDFKSNGVSLDYNAGLQGASAGLRHFQLEYNTWLLEQTHKRNQ</sequence>
<dbReference type="SUPFAM" id="SSF48208">
    <property type="entry name" value="Six-hairpin glycosidases"/>
    <property type="match status" value="1"/>
</dbReference>
<accession>A0A6F9DSI0</accession>
<evidence type="ECO:0000256" key="6">
    <source>
        <dbReference type="ARBA" id="ARBA00023277"/>
    </source>
</evidence>
<dbReference type="AlphaFoldDB" id="A0A6F9DSI0"/>
<evidence type="ECO:0000256" key="5">
    <source>
        <dbReference type="ARBA" id="ARBA00023157"/>
    </source>
</evidence>
<evidence type="ECO:0000256" key="11">
    <source>
        <dbReference type="RuleBase" id="RU361166"/>
    </source>
</evidence>
<dbReference type="Pfam" id="PF00086">
    <property type="entry name" value="Thyroglobulin_1"/>
    <property type="match status" value="1"/>
</dbReference>
<dbReference type="InterPro" id="IPR001701">
    <property type="entry name" value="Glyco_hydro_9"/>
</dbReference>
<feature type="active site" evidence="10">
    <location>
        <position position="721"/>
    </location>
</feature>
<dbReference type="GO" id="GO:0030245">
    <property type="term" value="P:cellulose catabolic process"/>
    <property type="evidence" value="ECO:0007669"/>
    <property type="project" value="UniProtKB-KW"/>
</dbReference>
<dbReference type="Gene3D" id="1.50.10.10">
    <property type="match status" value="1"/>
</dbReference>
<comment type="catalytic activity">
    <reaction evidence="1 11">
        <text>Endohydrolysis of (1-&gt;4)-beta-D-glucosidic linkages in cellulose, lichenin and cereal beta-D-glucans.</text>
        <dbReference type="EC" id="3.2.1.4"/>
    </reaction>
</comment>
<dbReference type="PROSITE" id="PS51162">
    <property type="entry name" value="THYROGLOBULIN_1_2"/>
    <property type="match status" value="1"/>
</dbReference>
<evidence type="ECO:0000256" key="2">
    <source>
        <dbReference type="ARBA" id="ARBA00007072"/>
    </source>
</evidence>
<proteinExistence type="evidence at transcript level"/>
<keyword evidence="8 10" id="KW-0624">Polysaccharide degradation</keyword>
<organism evidence="13">
    <name type="scientific">Phallusia mammillata</name>
    <dbReference type="NCBI Taxonomy" id="59560"/>
    <lineage>
        <taxon>Eukaryota</taxon>
        <taxon>Metazoa</taxon>
        <taxon>Chordata</taxon>
        <taxon>Tunicata</taxon>
        <taxon>Ascidiacea</taxon>
        <taxon>Phlebobranchia</taxon>
        <taxon>Ascidiidae</taxon>
        <taxon>Phallusia</taxon>
    </lineage>
</organism>
<gene>
    <name evidence="13" type="primary">Smoc2</name>
</gene>
<feature type="chain" id="PRO_5026376422" description="Endoglucanase" evidence="11">
    <location>
        <begin position="22"/>
        <end position="809"/>
    </location>
</feature>
<reference evidence="13" key="1">
    <citation type="submission" date="2020-04" db="EMBL/GenBank/DDBJ databases">
        <authorList>
            <person name="Neveu A P."/>
        </authorList>
    </citation>
    <scope>NUCLEOTIDE SEQUENCE</scope>
    <source>
        <tissue evidence="13">Whole embryo</tissue>
    </source>
</reference>
<dbReference type="InterPro" id="IPR018221">
    <property type="entry name" value="Glyco_hydro_9_His_AS"/>
</dbReference>
<evidence type="ECO:0000256" key="3">
    <source>
        <dbReference type="ARBA" id="ARBA00022801"/>
    </source>
</evidence>
<feature type="signal peptide" evidence="11">
    <location>
        <begin position="1"/>
        <end position="21"/>
    </location>
</feature>
<dbReference type="Gene3D" id="4.10.800.10">
    <property type="entry name" value="Thyroglobulin type-1"/>
    <property type="match status" value="1"/>
</dbReference>
<comment type="caution">
    <text evidence="9">Lacks conserved residue(s) required for the propagation of feature annotation.</text>
</comment>
<feature type="disulfide bond" evidence="9">
    <location>
        <begin position="273"/>
        <end position="280"/>
    </location>
</feature>
<comment type="similarity">
    <text evidence="2 10 11">Belongs to the glycosyl hydrolase 9 (cellulase E) family.</text>
</comment>
<keyword evidence="3 10" id="KW-0378">Hydrolase</keyword>
<evidence type="ECO:0000313" key="13">
    <source>
        <dbReference type="EMBL" id="CAB3266402.1"/>
    </source>
</evidence>
<keyword evidence="6 10" id="KW-0119">Carbohydrate metabolism</keyword>
<dbReference type="Pfam" id="PF00759">
    <property type="entry name" value="Glyco_hydro_9"/>
    <property type="match status" value="1"/>
</dbReference>
<dbReference type="GO" id="GO:0008810">
    <property type="term" value="F:cellulase activity"/>
    <property type="evidence" value="ECO:0007669"/>
    <property type="project" value="UniProtKB-EC"/>
</dbReference>
<evidence type="ECO:0000256" key="1">
    <source>
        <dbReference type="ARBA" id="ARBA00000966"/>
    </source>
</evidence>
<dbReference type="EC" id="3.2.1.4" evidence="11"/>
<protein>
    <recommendedName>
        <fullName evidence="11">Endoglucanase</fullName>
        <ecNumber evidence="11">3.2.1.4</ecNumber>
    </recommendedName>
</protein>
<evidence type="ECO:0000256" key="4">
    <source>
        <dbReference type="ARBA" id="ARBA00023001"/>
    </source>
</evidence>
<dbReference type="InterPro" id="IPR008928">
    <property type="entry name" value="6-hairpin_glycosidase_sf"/>
</dbReference>
<keyword evidence="4 11" id="KW-0136">Cellulose degradation</keyword>
<dbReference type="PROSITE" id="PS00592">
    <property type="entry name" value="GH9_2"/>
    <property type="match status" value="1"/>
</dbReference>
<dbReference type="EMBL" id="LR790540">
    <property type="protein sequence ID" value="CAB3266402.1"/>
    <property type="molecule type" value="mRNA"/>
</dbReference>
<evidence type="ECO:0000256" key="10">
    <source>
        <dbReference type="PROSITE-ProRule" id="PRU10059"/>
    </source>
</evidence>
<dbReference type="SUPFAM" id="SSF57610">
    <property type="entry name" value="Thyroglobulin type-1 domain"/>
    <property type="match status" value="1"/>
</dbReference>
<keyword evidence="11" id="KW-0732">Signal</keyword>
<feature type="domain" description="Thyroglobulin type-1" evidence="12">
    <location>
        <begin position="242"/>
        <end position="306"/>
    </location>
</feature>
<evidence type="ECO:0000256" key="8">
    <source>
        <dbReference type="ARBA" id="ARBA00023326"/>
    </source>
</evidence>
<keyword evidence="7 10" id="KW-0326">Glycosidase</keyword>
<dbReference type="InterPro" id="IPR036857">
    <property type="entry name" value="Thyroglobulin_1_sf"/>
</dbReference>
<name>A0A6F9DSI0_9ASCI</name>
<evidence type="ECO:0000259" key="12">
    <source>
        <dbReference type="PROSITE" id="PS51162"/>
    </source>
</evidence>